<protein>
    <recommendedName>
        <fullName evidence="3">Fimbrial protein</fullName>
    </recommendedName>
</protein>
<dbReference type="Gene3D" id="2.60.40.1090">
    <property type="entry name" value="Fimbrial-type adhesion domain"/>
    <property type="match status" value="1"/>
</dbReference>
<proteinExistence type="predicted"/>
<accession>A0A8G2A6H7</accession>
<dbReference type="InterPro" id="IPR008966">
    <property type="entry name" value="Adhesion_dom_sf"/>
</dbReference>
<dbReference type="AlphaFoldDB" id="A0A8G2A6H7"/>
<evidence type="ECO:0008006" key="3">
    <source>
        <dbReference type="Google" id="ProtNLM"/>
    </source>
</evidence>
<dbReference type="SUPFAM" id="SSF49401">
    <property type="entry name" value="Bacterial adhesins"/>
    <property type="match status" value="1"/>
</dbReference>
<dbReference type="Proteomes" id="UP000078124">
    <property type="component" value="Unassembled WGS sequence"/>
</dbReference>
<dbReference type="GO" id="GO:0007155">
    <property type="term" value="P:cell adhesion"/>
    <property type="evidence" value="ECO:0007669"/>
    <property type="project" value="InterPro"/>
</dbReference>
<gene>
    <name evidence="1" type="ORF">SAMEA2273876_04015</name>
</gene>
<dbReference type="InterPro" id="IPR036937">
    <property type="entry name" value="Adhesion_dom_fimbrial_sf"/>
</dbReference>
<reference evidence="1 2" key="1">
    <citation type="submission" date="2016-05" db="EMBL/GenBank/DDBJ databases">
        <authorList>
            <consortium name="Pathogen Informatics"/>
        </authorList>
    </citation>
    <scope>NUCLEOTIDE SEQUENCE [LARGE SCALE GENOMIC DNA]</scope>
    <source>
        <strain evidence="1 2">2880STDY5682802</strain>
    </source>
</reference>
<evidence type="ECO:0000313" key="1">
    <source>
        <dbReference type="EMBL" id="SBM37466.1"/>
    </source>
</evidence>
<dbReference type="EMBL" id="FLAC01000017">
    <property type="protein sequence ID" value="SBM37466.1"/>
    <property type="molecule type" value="Genomic_DNA"/>
</dbReference>
<comment type="caution">
    <text evidence="1">The sequence shown here is derived from an EMBL/GenBank/DDBJ whole genome shotgun (WGS) entry which is preliminary data.</text>
</comment>
<sequence>MKRAAGTCIVLIRIRGLSLFLMAVVLMFTTTVTRATTYTISYVWSSASDPNVNKLAGQCSYTYPDNQPFSVPRSVVADNSVPAGTILASWSYADLNVPLSVSCSGSGIEGTTPLVSSSYGGIIANSSSLTVMGYNIAGSLVDSGILNTTVPGIGIRFYVQSDTPDLGNGIDTPAYIRLAGFGDSSGSAVFAASGVEYPYAGPTVGQAALAMSMLRSRTENGTTLWYIPTRSLSISLRAELIKTGYVENYGPVSFSHLFNSWITPSPSGSASVVLPPSIHFLTGTGVTLVRPTCKLSSQRPTDYSVNMGTWDANTISREGAPAFGPDVPVPVELECNGMAENIRMRFEDAGASPLPVSNIGLYDAAGGHKIDGLEIELRYNGNHIDVNGSAVNIGSYGSGATSVGGDKMFAVPSTSFVPITFQARYIQRAMITRSAVNYTGPVSGTVNLFMVYD</sequence>
<name>A0A8G2A6H7_RAOPL</name>
<dbReference type="Gene3D" id="2.60.40.3310">
    <property type="match status" value="1"/>
</dbReference>
<organism evidence="1 2">
    <name type="scientific">Raoultella planticola</name>
    <name type="common">Klebsiella planticola</name>
    <dbReference type="NCBI Taxonomy" id="575"/>
    <lineage>
        <taxon>Bacteria</taxon>
        <taxon>Pseudomonadati</taxon>
        <taxon>Pseudomonadota</taxon>
        <taxon>Gammaproteobacteria</taxon>
        <taxon>Enterobacterales</taxon>
        <taxon>Enterobacteriaceae</taxon>
        <taxon>Klebsiella/Raoultella group</taxon>
        <taxon>Raoultella</taxon>
    </lineage>
</organism>
<dbReference type="GO" id="GO:0009289">
    <property type="term" value="C:pilus"/>
    <property type="evidence" value="ECO:0007669"/>
    <property type="project" value="InterPro"/>
</dbReference>
<evidence type="ECO:0000313" key="2">
    <source>
        <dbReference type="Proteomes" id="UP000078124"/>
    </source>
</evidence>